<evidence type="ECO:0000313" key="3">
    <source>
        <dbReference type="Proteomes" id="UP000271098"/>
    </source>
</evidence>
<evidence type="ECO:0000256" key="1">
    <source>
        <dbReference type="SAM" id="MobiDB-lite"/>
    </source>
</evidence>
<evidence type="ECO:0000313" key="4">
    <source>
        <dbReference type="WBParaSite" id="GPUH_0002494201-mRNA-1"/>
    </source>
</evidence>
<proteinExistence type="predicted"/>
<reference evidence="4" key="1">
    <citation type="submission" date="2016-06" db="UniProtKB">
        <authorList>
            <consortium name="WormBaseParasite"/>
        </authorList>
    </citation>
    <scope>IDENTIFICATION</scope>
</reference>
<gene>
    <name evidence="2" type="ORF">GPUH_LOCUS24912</name>
</gene>
<protein>
    <submittedName>
        <fullName evidence="2 4">Uncharacterized protein</fullName>
    </submittedName>
</protein>
<name>A0A183EVC1_9BILA</name>
<evidence type="ECO:0000313" key="2">
    <source>
        <dbReference type="EMBL" id="VDN43499.1"/>
    </source>
</evidence>
<organism evidence="4">
    <name type="scientific">Gongylonema pulchrum</name>
    <dbReference type="NCBI Taxonomy" id="637853"/>
    <lineage>
        <taxon>Eukaryota</taxon>
        <taxon>Metazoa</taxon>
        <taxon>Ecdysozoa</taxon>
        <taxon>Nematoda</taxon>
        <taxon>Chromadorea</taxon>
        <taxon>Rhabditida</taxon>
        <taxon>Spirurina</taxon>
        <taxon>Spiruromorpha</taxon>
        <taxon>Spiruroidea</taxon>
        <taxon>Gongylonematidae</taxon>
        <taxon>Gongylonema</taxon>
    </lineage>
</organism>
<dbReference type="EMBL" id="UYRT01102988">
    <property type="protein sequence ID" value="VDN43499.1"/>
    <property type="molecule type" value="Genomic_DNA"/>
</dbReference>
<accession>A0A183EVC1</accession>
<feature type="compositionally biased region" description="Basic and acidic residues" evidence="1">
    <location>
        <begin position="43"/>
        <end position="62"/>
    </location>
</feature>
<keyword evidence="3" id="KW-1185">Reference proteome</keyword>
<reference evidence="2 3" key="2">
    <citation type="submission" date="2018-11" db="EMBL/GenBank/DDBJ databases">
        <authorList>
            <consortium name="Pathogen Informatics"/>
        </authorList>
    </citation>
    <scope>NUCLEOTIDE SEQUENCE [LARGE SCALE GENOMIC DNA]</scope>
</reference>
<feature type="compositionally biased region" description="Low complexity" evidence="1">
    <location>
        <begin position="33"/>
        <end position="42"/>
    </location>
</feature>
<dbReference type="AlphaFoldDB" id="A0A183EVC1"/>
<feature type="region of interest" description="Disordered" evidence="1">
    <location>
        <begin position="24"/>
        <end position="71"/>
    </location>
</feature>
<dbReference type="Proteomes" id="UP000271098">
    <property type="component" value="Unassembled WGS sequence"/>
</dbReference>
<dbReference type="WBParaSite" id="GPUH_0002494201-mRNA-1">
    <property type="protein sequence ID" value="GPUH_0002494201-mRNA-1"/>
    <property type="gene ID" value="GPUH_0002494201"/>
</dbReference>
<sequence length="71" mass="7704">MERESSRLSALHLVGQLKSELHRLKGEASDAGSVASSVLHSSSCDHEQQHPRFVDPHDHDDEVSSCASPDA</sequence>